<reference evidence="1" key="1">
    <citation type="submission" date="2018-09" db="EMBL/GenBank/DDBJ databases">
        <title>A genomic encyclopedia of anaerobic methanotrophic archaea.</title>
        <authorList>
            <person name="Skennerton C.T."/>
            <person name="Chadwick G.L."/>
            <person name="Laso-Perez R."/>
            <person name="Leu A.O."/>
            <person name="Speth D.R."/>
            <person name="Yu H."/>
            <person name="Morgan-Lang C."/>
            <person name="Hatzenpichler R."/>
            <person name="Goudeau D."/>
            <person name="Malmstrom R."/>
            <person name="Woyke T."/>
            <person name="Hallam S."/>
            <person name="Tyson G.W."/>
            <person name="Wegener G."/>
            <person name="Boetius A."/>
            <person name="Orphan V.J."/>
        </authorList>
    </citation>
    <scope>NUCLEOTIDE SEQUENCE</scope>
    <source>
        <strain evidence="1">CONS3730D10UFb2</strain>
    </source>
</reference>
<comment type="caution">
    <text evidence="1">The sequence shown here is derived from an EMBL/GenBank/DDBJ whole genome shotgun (WGS) entry which is preliminary data.</text>
</comment>
<evidence type="ECO:0000313" key="1">
    <source>
        <dbReference type="EMBL" id="TKY91466.1"/>
    </source>
</evidence>
<accession>A0AC61S9P9</accession>
<protein>
    <submittedName>
        <fullName evidence="1">Uncharacterized protein</fullName>
    </submittedName>
</protein>
<organism evidence="1 2">
    <name type="scientific">Candidatus Methanomarinus sp</name>
    <dbReference type="NCBI Taxonomy" id="3386244"/>
    <lineage>
        <taxon>Archaea</taxon>
        <taxon>Methanobacteriati</taxon>
        <taxon>Methanobacteriota</taxon>
        <taxon>Stenosarchaea group</taxon>
        <taxon>Methanomicrobia</taxon>
        <taxon>Methanosarcinales</taxon>
        <taxon>ANME-2 cluster</taxon>
        <taxon>Candidatus Methanocomedenaceae</taxon>
        <taxon>Candidatus Methanomarinus</taxon>
    </lineage>
</organism>
<dbReference type="EMBL" id="QYBA01000190">
    <property type="protein sequence ID" value="TKY91466.1"/>
    <property type="molecule type" value="Genomic_DNA"/>
</dbReference>
<dbReference type="Proteomes" id="UP000315423">
    <property type="component" value="Unassembled WGS sequence"/>
</dbReference>
<evidence type="ECO:0000313" key="2">
    <source>
        <dbReference type="Proteomes" id="UP000315423"/>
    </source>
</evidence>
<gene>
    <name evidence="1" type="ORF">C5S46_05650</name>
</gene>
<sequence>MARSLMIDPIMLLLDEPFAGVNPTLAKKMVIYIKELREKGMTFLIIEHDIPLITKVSDTLSFMSQGKIILEGTPEEVKKDPRVRDAYLGGGD</sequence>
<name>A0AC61S9P9_9EURY</name>
<proteinExistence type="predicted"/>